<protein>
    <submittedName>
        <fullName evidence="5">TonB-dependent receptor</fullName>
    </submittedName>
</protein>
<keyword evidence="1" id="KW-0998">Cell outer membrane</keyword>
<keyword evidence="2" id="KW-0798">TonB box</keyword>
<feature type="domain" description="TonB-dependent receptor-like beta-barrel" evidence="3">
    <location>
        <begin position="419"/>
        <end position="830"/>
    </location>
</feature>
<evidence type="ECO:0000256" key="1">
    <source>
        <dbReference type="PROSITE-ProRule" id="PRU01360"/>
    </source>
</evidence>
<dbReference type="Gene3D" id="2.170.130.10">
    <property type="entry name" value="TonB-dependent receptor, plug domain"/>
    <property type="match status" value="1"/>
</dbReference>
<gene>
    <name evidence="5" type="ORF">DUE52_25205</name>
</gene>
<accession>A0A368JGQ4</accession>
<dbReference type="InterPro" id="IPR023997">
    <property type="entry name" value="TonB-dep_OMP_SusC/RagA_CS"/>
</dbReference>
<evidence type="ECO:0000313" key="6">
    <source>
        <dbReference type="Proteomes" id="UP000253383"/>
    </source>
</evidence>
<organism evidence="5 6">
    <name type="scientific">Larkinella punicea</name>
    <dbReference type="NCBI Taxonomy" id="2315727"/>
    <lineage>
        <taxon>Bacteria</taxon>
        <taxon>Pseudomonadati</taxon>
        <taxon>Bacteroidota</taxon>
        <taxon>Cytophagia</taxon>
        <taxon>Cytophagales</taxon>
        <taxon>Spirosomataceae</taxon>
        <taxon>Larkinella</taxon>
    </lineage>
</organism>
<sequence length="1120" mass="121335">MKRSIRSLILQYGRPIGWLCPLLGLCLATGAVVAAPAGNGPLIHRSSAAEETITGSVTDETGKGLPGVSIQVKGTTRGTTTDADGKYRIAVDQGATLVFSFIGYTLQEIAVGAQTTVNVTMAPDMQALSEVVVVGYGTQKKVNLTGSVATVSAKSIESRPVTNVSSSLAGLAPGVFVRQSSGKPGSDGATIRIRGTGTLNNSDALVIIDGVQGSMDAVNPNDIESMSILKDAASASIYGSLAANGVILITTKKGSAKKTTVTYTGILSSARPSNVPEFISDYVRYMRLFNESNRNVGVAEVYSANTIQTWENANKDPNGISAGGVPNYVAYPNTDWASWVFRNEIVQNHNIAVSGGGDKSLYNMSLGYLDNRGVMQNTGIKRFQLRANIESKVAKFLTLGAQTFASTQSAGKANTDLAFQYLWQTNPGIYPYYNGKYGFPVAVEEPTTVNNIFSYLDGTGGLDRTTRFNTTLYGIITLAKGLTLEPKVNYQTRFNEGNSYALAGPAERWDFSTNTLKVQLTPADQLTTGYSFNRDYLLTLDNVLRYSTTFGSDHDFGALVGYNQFNFRYYDFNASKRGLIDYSTTTLGSAGETSNTAGGQEYNRAMRSYFGRVNYAYQSKYLFEANLRYDGSSRFAPESRWGVFPSFSAGWRLSEEPFLRGLNEKIQGLKLRASWGKLGNNGANNNVIYAAGASGDYDYQAVYGKVPYSFNGVATTGLVQAKYANPLLLWESTSVTDIGLEGALFKGRMNFELDWYHKLTDGILTTPPIFLTAGTKAAPTQNTAGVLNKGLELTLGWRDKIGEVDFSVSGNVAYNINRVTNYRGSLAEGYTTDAAGNKVYSSNIGQVSSGGDTRILEGHPINEYYLLDVYKGDGSRSNSDGTVNINGGPTDGMIRTPEDMAWVQAMIAKGYKFQPVGTIGKGQLYYGDLIYADINGDGTYGNNFDKRFSGVSSTPKFIMGLSLSASWRGFDFSMLWAGSAGMKYLYNQTGVNGTRTTLTNSIGTRIADDHYYYNDANPSDPANNIGGKFPRLKYNSDSQTNIPSSYWLYDASYIKLKNLQIGYTIPTAWGAKIGMSRARVFLSGENVFMITKYPGLDPEVGANVSYPTMKQYAVGLNVTF</sequence>
<keyword evidence="1 2" id="KW-0472">Membrane</keyword>
<dbReference type="FunFam" id="2.60.40.1120:FF:000003">
    <property type="entry name" value="Outer membrane protein Omp121"/>
    <property type="match status" value="1"/>
</dbReference>
<dbReference type="InterPro" id="IPR000531">
    <property type="entry name" value="Beta-barrel_TonB"/>
</dbReference>
<name>A0A368JGQ4_9BACT</name>
<dbReference type="NCBIfam" id="TIGR04056">
    <property type="entry name" value="OMP_RagA_SusC"/>
    <property type="match status" value="1"/>
</dbReference>
<evidence type="ECO:0000256" key="2">
    <source>
        <dbReference type="RuleBase" id="RU003357"/>
    </source>
</evidence>
<comment type="subcellular location">
    <subcellularLocation>
        <location evidence="1">Cell outer membrane</location>
        <topology evidence="1">Multi-pass membrane protein</topology>
    </subcellularLocation>
</comment>
<dbReference type="FunFam" id="2.170.130.10:FF:000003">
    <property type="entry name" value="SusC/RagA family TonB-linked outer membrane protein"/>
    <property type="match status" value="1"/>
</dbReference>
<comment type="similarity">
    <text evidence="1 2">Belongs to the TonB-dependent receptor family.</text>
</comment>
<dbReference type="Pfam" id="PF13715">
    <property type="entry name" value="CarbopepD_reg_2"/>
    <property type="match status" value="1"/>
</dbReference>
<keyword evidence="5" id="KW-0675">Receptor</keyword>
<proteinExistence type="inferred from homology"/>
<dbReference type="InterPro" id="IPR012910">
    <property type="entry name" value="Plug_dom"/>
</dbReference>
<keyword evidence="1" id="KW-0812">Transmembrane</keyword>
<keyword evidence="1" id="KW-1134">Transmembrane beta strand</keyword>
<dbReference type="AlphaFoldDB" id="A0A368JGQ4"/>
<evidence type="ECO:0000313" key="5">
    <source>
        <dbReference type="EMBL" id="RCR66850.1"/>
    </source>
</evidence>
<dbReference type="GO" id="GO:0009279">
    <property type="term" value="C:cell outer membrane"/>
    <property type="evidence" value="ECO:0007669"/>
    <property type="project" value="UniProtKB-SubCell"/>
</dbReference>
<keyword evidence="1" id="KW-0813">Transport</keyword>
<dbReference type="SUPFAM" id="SSF49464">
    <property type="entry name" value="Carboxypeptidase regulatory domain-like"/>
    <property type="match status" value="1"/>
</dbReference>
<dbReference type="Proteomes" id="UP000253383">
    <property type="component" value="Unassembled WGS sequence"/>
</dbReference>
<reference evidence="5 6" key="1">
    <citation type="submission" date="2018-07" db="EMBL/GenBank/DDBJ databases">
        <title>Genome analysis of Larkinella rosea.</title>
        <authorList>
            <person name="Zhou Z."/>
            <person name="Wang G."/>
        </authorList>
    </citation>
    <scope>NUCLEOTIDE SEQUENCE [LARGE SCALE GENOMIC DNA]</scope>
    <source>
        <strain evidence="6">zzj9</strain>
    </source>
</reference>
<evidence type="ECO:0000259" key="3">
    <source>
        <dbReference type="Pfam" id="PF00593"/>
    </source>
</evidence>
<dbReference type="RefSeq" id="WP_114408844.1">
    <property type="nucleotide sequence ID" value="NZ_QOWE01000024.1"/>
</dbReference>
<evidence type="ECO:0000259" key="4">
    <source>
        <dbReference type="Pfam" id="PF07715"/>
    </source>
</evidence>
<comment type="caution">
    <text evidence="5">The sequence shown here is derived from an EMBL/GenBank/DDBJ whole genome shotgun (WGS) entry which is preliminary data.</text>
</comment>
<dbReference type="SUPFAM" id="SSF56935">
    <property type="entry name" value="Porins"/>
    <property type="match status" value="1"/>
</dbReference>
<dbReference type="EMBL" id="QOWE01000024">
    <property type="protein sequence ID" value="RCR66850.1"/>
    <property type="molecule type" value="Genomic_DNA"/>
</dbReference>
<dbReference type="InterPro" id="IPR039426">
    <property type="entry name" value="TonB-dep_rcpt-like"/>
</dbReference>
<dbReference type="Pfam" id="PF00593">
    <property type="entry name" value="TonB_dep_Rec_b-barrel"/>
    <property type="match status" value="1"/>
</dbReference>
<dbReference type="Pfam" id="PF07715">
    <property type="entry name" value="Plug"/>
    <property type="match status" value="1"/>
</dbReference>
<dbReference type="NCBIfam" id="TIGR04057">
    <property type="entry name" value="SusC_RagA_signa"/>
    <property type="match status" value="1"/>
</dbReference>
<dbReference type="InterPro" id="IPR037066">
    <property type="entry name" value="Plug_dom_sf"/>
</dbReference>
<feature type="domain" description="TonB-dependent receptor plug" evidence="4">
    <location>
        <begin position="141"/>
        <end position="246"/>
    </location>
</feature>
<dbReference type="Gene3D" id="2.60.40.1120">
    <property type="entry name" value="Carboxypeptidase-like, regulatory domain"/>
    <property type="match status" value="1"/>
</dbReference>
<dbReference type="OrthoDB" id="899266at2"/>
<dbReference type="InterPro" id="IPR023996">
    <property type="entry name" value="TonB-dep_OMP_SusC/RagA"/>
</dbReference>
<keyword evidence="6" id="KW-1185">Reference proteome</keyword>
<dbReference type="InterPro" id="IPR008969">
    <property type="entry name" value="CarboxyPept-like_regulatory"/>
</dbReference>
<dbReference type="PROSITE" id="PS52016">
    <property type="entry name" value="TONB_DEPENDENT_REC_3"/>
    <property type="match status" value="1"/>
</dbReference>